<keyword evidence="2" id="KW-1185">Reference proteome</keyword>
<proteinExistence type="predicted"/>
<accession>A0ACB8V8R9</accession>
<reference evidence="1" key="1">
    <citation type="submission" date="2022-04" db="EMBL/GenBank/DDBJ databases">
        <title>Jade perch genome.</title>
        <authorList>
            <person name="Chao B."/>
        </authorList>
    </citation>
    <scope>NUCLEOTIDE SEQUENCE</scope>
    <source>
        <strain evidence="1">CB-2022</strain>
    </source>
</reference>
<dbReference type="EMBL" id="CM041554">
    <property type="protein sequence ID" value="KAI3351899.1"/>
    <property type="molecule type" value="Genomic_DNA"/>
</dbReference>
<evidence type="ECO:0000313" key="1">
    <source>
        <dbReference type="EMBL" id="KAI3351899.1"/>
    </source>
</evidence>
<dbReference type="Proteomes" id="UP000831701">
    <property type="component" value="Chromosome 24"/>
</dbReference>
<protein>
    <submittedName>
        <fullName evidence="1">Uncharacterized protein</fullName>
    </submittedName>
</protein>
<sequence>MDARAAMKKEMMMLGPAVSLATSPDRTYTPAPRVLPTPRATRSRVVRHLLNVDCSPSGSRGFLQDKLTRKDFIQPHVFRGTITDAPDFDPAADAEALYNAMKGIGSDKEAILDLVTSRSNAQRQEVIAAYKSNFGQDLIEDLKYELTGKFERLIVSLMRTPAYHDAKEIHDAVKGVGTNERCLIEILASRNNKQIHDMVAAYKDAYGRDIEDDIIADTSGHFKKMLVVLLQGTRDESGVVDADLVEQDAVDLYAAGEEQWGTDEAKFIMILGNRSMTHLRMVFDAYEKITELSIEDSIKNELSGDFERLMLAVVQCIRSVPMFFAKRLYKSMKGLGTADNTLIRIMISRSEIDMLDIRECFRLRYEKSLYNMIKDDTSGDYKRTLLNLCGGDDDLAGEFFPEAAQIAYKMWELSAMTKVQLRPTVRPASKFDPAADAQALRKAMKGFGTDEDAIIDIVAQRSNAQRQEIRQAFKSLLGRDLMKDLKSELSKNLERLIIGLMLTPAEFDAKMMRKAMEGAGTDEHALIEILVTRRNEEIHAMNAAYQHAYKKSLEEAIQSDTSGHFCRILISLVQGAREEGPADVERAQADAQQELADACNADSDDMEMKFMSILCTRSFPHLRRVFQEFVKCTNKDIEQIIKKEMSGDVKNAFYAIVRSVKNQPSYFADRLYKAMKGLGTDDRALIRIMVSRSEIDLFNIRKEFKETHDASLHEFIQVQMTTVDTSLQKFLLSALFCKGDLLEESQSEASRLRQRVEELVRDNEALKSSSFAASLCIGGPVQTETQSKPCLHSTVEQKEEQTSCLGKTLQPEKPNAGSVAEVIPLLPQENIELASQLKRLESSFSIFAEESNPNQLLAHLGRMAVEFHHLSSKVQKNEQRTSLLQTLCEQLRQENNELRKKMEEDHHIRNRDLEQLRQENQKLKELVTGGAAAAAASVAPSDTEAPEAKEEPVKEESAAVRPKMEATTPQKSGKAAEKTPTKPCDVEVYEKKIKLLEKQRKDVLEVNKQWDIQWNSMKSQFEQKITDLRQRLAESQKTVLELEAEREQRQRDYDKKLLLAKSKIENVQGEKDCLNSETTELKQKIRYLQDQLLPLSKQREYQEKEIQRLNRALEEALNLHSPSSSQQPPGQGNFADAANNLKKQELLTQIAVLKEQVKIFEEDFRKERSDRERMNEEKEDLRRQVERLQGQITNLTNQLHQAQNECQRERTERCKLERLQMQHHKQGQQQERRTSDPTSGSVNGPLSPPYCGPFVQVGPQGLEGWPIHFPPRMPNAAGATAAAAAAPPPVRDFQPVTPISPQQPWWQRQRQEQDLEKGSDRTLTLESTKASPYPPDGVWFEQVFADAGPNLGNVDPRVPPHHRPPVWSHQKLLKVPLDVVELQRLPEQPVDGVAKAVSNWRAGVLVDVDDIVSLLCLCGDQVDSHYCPSCLENMPSAEAKLKKNRCANCFDCPCCMHTLSTRATNIPAPLPDDPTKTAMKKAYYLACGFCRWTSRDVGMADKSVASGGWQEPENPHTQRINKLIEYYQQLAHREKQERDRKKLARRRQCMPLAFSEKYGLGTRLQRQRSGAPISSLAGLSLKEGEDQKEITIEPAQALDEVEPLPEDCYTRPISLPEVTTLRQRLLQPDFQPAGASQLHPRHKHLLMKRSLRCRKCEHNLSKPEFNPTSIKFKIQLVAVSYIPEVRIMSIPNLRYMKESQVLLTLTNPVENVTHVTLVSCEEEDPDDINSTAVVIVPNKELVLAGKDAAAEYDELAEPQDFQDDPDVVAFRKSNKIGFFIKVIPQKEEDVDVTVSLKIRHDFRNLTAPIRPSEEAADTAAEAIWLTHHIPYHPSINRTALQV</sequence>
<gene>
    <name evidence="1" type="ORF">L3Q82_020731</name>
</gene>
<comment type="caution">
    <text evidence="1">The sequence shown here is derived from an EMBL/GenBank/DDBJ whole genome shotgun (WGS) entry which is preliminary data.</text>
</comment>
<evidence type="ECO:0000313" key="2">
    <source>
        <dbReference type="Proteomes" id="UP000831701"/>
    </source>
</evidence>
<name>A0ACB8V8R9_9TELE</name>
<organism evidence="1 2">
    <name type="scientific">Scortum barcoo</name>
    <name type="common">barcoo grunter</name>
    <dbReference type="NCBI Taxonomy" id="214431"/>
    <lineage>
        <taxon>Eukaryota</taxon>
        <taxon>Metazoa</taxon>
        <taxon>Chordata</taxon>
        <taxon>Craniata</taxon>
        <taxon>Vertebrata</taxon>
        <taxon>Euteleostomi</taxon>
        <taxon>Actinopterygii</taxon>
        <taxon>Neopterygii</taxon>
        <taxon>Teleostei</taxon>
        <taxon>Neoteleostei</taxon>
        <taxon>Acanthomorphata</taxon>
        <taxon>Eupercaria</taxon>
        <taxon>Centrarchiformes</taxon>
        <taxon>Terapontoidei</taxon>
        <taxon>Terapontidae</taxon>
        <taxon>Scortum</taxon>
    </lineage>
</organism>